<dbReference type="EMBL" id="JAAFYZ010000006">
    <property type="protein sequence ID" value="MBS2545832.1"/>
    <property type="molecule type" value="Genomic_DNA"/>
</dbReference>
<dbReference type="PRINTS" id="PR00368">
    <property type="entry name" value="FADPNR"/>
</dbReference>
<gene>
    <name evidence="6" type="ORF">KGQ19_03015</name>
</gene>
<dbReference type="Gene3D" id="3.50.50.100">
    <property type="match status" value="1"/>
</dbReference>
<dbReference type="PANTHER" id="PTHR43735:SF3">
    <property type="entry name" value="FERROPTOSIS SUPPRESSOR PROTEIN 1"/>
    <property type="match status" value="1"/>
</dbReference>
<evidence type="ECO:0000313" key="7">
    <source>
        <dbReference type="Proteomes" id="UP000730482"/>
    </source>
</evidence>
<proteinExistence type="inferred from homology"/>
<dbReference type="SUPFAM" id="SSF51905">
    <property type="entry name" value="FAD/NAD(P)-binding domain"/>
    <property type="match status" value="1"/>
</dbReference>
<protein>
    <submittedName>
        <fullName evidence="6">FAD-dependent oxidoreductase</fullName>
    </submittedName>
</protein>
<name>A0ABS5KHK2_9ACTN</name>
<evidence type="ECO:0000256" key="2">
    <source>
        <dbReference type="ARBA" id="ARBA00022630"/>
    </source>
</evidence>
<accession>A0ABS5KHK2</accession>
<evidence type="ECO:0000259" key="5">
    <source>
        <dbReference type="Pfam" id="PF07992"/>
    </source>
</evidence>
<organism evidence="6 7">
    <name type="scientific">Catenulispora pinistramenti</name>
    <dbReference type="NCBI Taxonomy" id="2705254"/>
    <lineage>
        <taxon>Bacteria</taxon>
        <taxon>Bacillati</taxon>
        <taxon>Actinomycetota</taxon>
        <taxon>Actinomycetes</taxon>
        <taxon>Catenulisporales</taxon>
        <taxon>Catenulisporaceae</taxon>
        <taxon>Catenulispora</taxon>
    </lineage>
</organism>
<evidence type="ECO:0000256" key="3">
    <source>
        <dbReference type="ARBA" id="ARBA00022827"/>
    </source>
</evidence>
<dbReference type="Pfam" id="PF07992">
    <property type="entry name" value="Pyr_redox_2"/>
    <property type="match status" value="1"/>
</dbReference>
<keyword evidence="3" id="KW-0274">FAD</keyword>
<keyword evidence="4" id="KW-0560">Oxidoreductase</keyword>
<evidence type="ECO:0000313" key="6">
    <source>
        <dbReference type="EMBL" id="MBS2545832.1"/>
    </source>
</evidence>
<reference evidence="6 7" key="1">
    <citation type="submission" date="2020-02" db="EMBL/GenBank/DDBJ databases">
        <title>Acidophilic actinobacteria isolated from forest soil.</title>
        <authorList>
            <person name="Golinska P."/>
        </authorList>
    </citation>
    <scope>NUCLEOTIDE SEQUENCE [LARGE SCALE GENOMIC DNA]</scope>
    <source>
        <strain evidence="6 7">NL8</strain>
    </source>
</reference>
<keyword evidence="2" id="KW-0285">Flavoprotein</keyword>
<feature type="domain" description="FAD/NAD(P)-binding" evidence="5">
    <location>
        <begin position="3"/>
        <end position="276"/>
    </location>
</feature>
<evidence type="ECO:0000256" key="1">
    <source>
        <dbReference type="ARBA" id="ARBA00006442"/>
    </source>
</evidence>
<evidence type="ECO:0000256" key="4">
    <source>
        <dbReference type="ARBA" id="ARBA00023002"/>
    </source>
</evidence>
<dbReference type="PANTHER" id="PTHR43735">
    <property type="entry name" value="APOPTOSIS-INDUCING FACTOR 1"/>
    <property type="match status" value="1"/>
</dbReference>
<dbReference type="InterPro" id="IPR036188">
    <property type="entry name" value="FAD/NAD-bd_sf"/>
</dbReference>
<dbReference type="Proteomes" id="UP000730482">
    <property type="component" value="Unassembled WGS sequence"/>
</dbReference>
<dbReference type="RefSeq" id="WP_212007481.1">
    <property type="nucleotide sequence ID" value="NZ_JAAFYZ010000006.1"/>
</dbReference>
<keyword evidence="7" id="KW-1185">Reference proteome</keyword>
<sequence>MRKKVAIVGGGYGGAKLAKTLDPDLDVVLIDPKDAFVHSAAALRALVRPDWAENIFFPYGTLMKNGTVVRDRAVGVDARGVTLASGDRVDADYVVLASGSSYAFPAKMHTDVTEDALDALRAAHQELAGSHRVLILGAGPVGLELAGEIATTWPDKRVTIVDPAAELLPGFLPGLVADLRGQLDKLGIELRLGAGLTADPAPAPGISGEFTVTDQAGDQLTADIWFRAYGSRIHTDFLDGAVPRNERGQVKVTERLTVEGHDTVYALGDITDVPETKMAGWALRHAEVVAANILAHAKGEEPAAAHTPLPIKVGLVPLGPAGGVGQFPNDEGAAFQVPKETVIQMKGAEMMLGHFQELFNI</sequence>
<comment type="caution">
    <text evidence="6">The sequence shown here is derived from an EMBL/GenBank/DDBJ whole genome shotgun (WGS) entry which is preliminary data.</text>
</comment>
<comment type="similarity">
    <text evidence="1">Belongs to the FAD-dependent oxidoreductase family.</text>
</comment>
<dbReference type="InterPro" id="IPR023753">
    <property type="entry name" value="FAD/NAD-binding_dom"/>
</dbReference>